<name>H6QT32_PUCGT</name>
<accession>H6QT32</accession>
<gene>
    <name evidence="1" type="ORF">PGTG_21989</name>
</gene>
<protein>
    <submittedName>
        <fullName evidence="1">Uncharacterized protein</fullName>
    </submittedName>
</protein>
<proteinExistence type="predicted"/>
<dbReference type="RefSeq" id="XP_003889348.1">
    <property type="nucleotide sequence ID" value="XM_003889299.1"/>
</dbReference>
<evidence type="ECO:0000313" key="2">
    <source>
        <dbReference type="Proteomes" id="UP000008783"/>
    </source>
</evidence>
<dbReference type="HOGENOM" id="CLU_2360777_0_0_1"/>
<dbReference type="KEGG" id="pgr:PGTG_21989"/>
<dbReference type="InParanoid" id="H6QT32"/>
<keyword evidence="2" id="KW-1185">Reference proteome</keyword>
<sequence>MICANNSSVWTIGHTDSEGVIRALVLTQINRFVQQRCPESMEPHQVTPLPPKANELPEALRLMTDNSLAKHITARLMDLYKDQPKDLQVEAVSSLV</sequence>
<dbReference type="GeneID" id="13541893"/>
<evidence type="ECO:0000313" key="1">
    <source>
        <dbReference type="EMBL" id="EHS63986.1"/>
    </source>
</evidence>
<reference evidence="2" key="1">
    <citation type="journal article" date="2011" name="Proc. Natl. Acad. Sci. U.S.A.">
        <title>Obligate biotrophy features unraveled by the genomic analysis of rust fungi.</title>
        <authorList>
            <person name="Duplessis S."/>
            <person name="Cuomo C.A."/>
            <person name="Lin Y.-C."/>
            <person name="Aerts A."/>
            <person name="Tisserant E."/>
            <person name="Veneault-Fourrey C."/>
            <person name="Joly D.L."/>
            <person name="Hacquard S."/>
            <person name="Amselem J."/>
            <person name="Cantarel B.L."/>
            <person name="Chiu R."/>
            <person name="Coutinho P.M."/>
            <person name="Feau N."/>
            <person name="Field M."/>
            <person name="Frey P."/>
            <person name="Gelhaye E."/>
            <person name="Goldberg J."/>
            <person name="Grabherr M.G."/>
            <person name="Kodira C.D."/>
            <person name="Kohler A."/>
            <person name="Kuees U."/>
            <person name="Lindquist E.A."/>
            <person name="Lucas S.M."/>
            <person name="Mago R."/>
            <person name="Mauceli E."/>
            <person name="Morin E."/>
            <person name="Murat C."/>
            <person name="Pangilinan J.L."/>
            <person name="Park R."/>
            <person name="Pearson M."/>
            <person name="Quesneville H."/>
            <person name="Rouhier N."/>
            <person name="Sakthikumar S."/>
            <person name="Salamov A.A."/>
            <person name="Schmutz J."/>
            <person name="Selles B."/>
            <person name="Shapiro H."/>
            <person name="Tanguay P."/>
            <person name="Tuskan G.A."/>
            <person name="Henrissat B."/>
            <person name="Van de Peer Y."/>
            <person name="Rouze P."/>
            <person name="Ellis J.G."/>
            <person name="Dodds P.N."/>
            <person name="Schein J.E."/>
            <person name="Zhong S."/>
            <person name="Hamelin R.C."/>
            <person name="Grigoriev I.V."/>
            <person name="Szabo L.J."/>
            <person name="Martin F."/>
        </authorList>
    </citation>
    <scope>NUCLEOTIDE SEQUENCE [LARGE SCALE GENOMIC DNA]</scope>
    <source>
        <strain evidence="2">CRL 75-36-700-3 / race SCCL</strain>
    </source>
</reference>
<dbReference type="Proteomes" id="UP000008783">
    <property type="component" value="Unassembled WGS sequence"/>
</dbReference>
<organism evidence="1 2">
    <name type="scientific">Puccinia graminis f. sp. tritici (strain CRL 75-36-700-3 / race SCCL)</name>
    <name type="common">Black stem rust fungus</name>
    <dbReference type="NCBI Taxonomy" id="418459"/>
    <lineage>
        <taxon>Eukaryota</taxon>
        <taxon>Fungi</taxon>
        <taxon>Dikarya</taxon>
        <taxon>Basidiomycota</taxon>
        <taxon>Pucciniomycotina</taxon>
        <taxon>Pucciniomycetes</taxon>
        <taxon>Pucciniales</taxon>
        <taxon>Pucciniaceae</taxon>
        <taxon>Puccinia</taxon>
    </lineage>
</organism>
<dbReference type="AlphaFoldDB" id="H6QT32"/>
<dbReference type="EMBL" id="DS178304">
    <property type="protein sequence ID" value="EHS63986.1"/>
    <property type="molecule type" value="Genomic_DNA"/>
</dbReference>
<dbReference type="VEuPathDB" id="FungiDB:PGTG_21989"/>